<gene>
    <name evidence="1" type="ORF">EMUR_00565</name>
</gene>
<name>V9R774_9RICK</name>
<sequence length="62" mass="6901">MKIDCHSSGPPSVVYRSHFSIECVIAGQLWQPKISFNVNALYEEVVQGNNRAVSTQAAYDED</sequence>
<keyword evidence="2" id="KW-1185">Reference proteome</keyword>
<organism evidence="1 2">
    <name type="scientific">Ehrlichia muris AS145</name>
    <dbReference type="NCBI Taxonomy" id="1423892"/>
    <lineage>
        <taxon>Bacteria</taxon>
        <taxon>Pseudomonadati</taxon>
        <taxon>Pseudomonadota</taxon>
        <taxon>Alphaproteobacteria</taxon>
        <taxon>Rickettsiales</taxon>
        <taxon>Anaplasmataceae</taxon>
        <taxon>Ehrlichia</taxon>
    </lineage>
</organism>
<dbReference type="Proteomes" id="UP000018689">
    <property type="component" value="Chromosome"/>
</dbReference>
<evidence type="ECO:0000313" key="2">
    <source>
        <dbReference type="Proteomes" id="UP000018689"/>
    </source>
</evidence>
<dbReference type="RefSeq" id="WP_024071754.1">
    <property type="nucleotide sequence ID" value="NC_023063.1"/>
</dbReference>
<dbReference type="AlphaFoldDB" id="V9R774"/>
<evidence type="ECO:0000313" key="1">
    <source>
        <dbReference type="EMBL" id="AHC39667.1"/>
    </source>
</evidence>
<dbReference type="EMBL" id="CP006917">
    <property type="protein sequence ID" value="AHC39667.1"/>
    <property type="molecule type" value="Genomic_DNA"/>
</dbReference>
<reference evidence="1 2" key="1">
    <citation type="journal article" date="2014" name="Genome Announc.">
        <title>Complete Genome Sequence of Ehrlichia muris Strain AS145T, a Model Monocytotropic Ehrlichia Strain.</title>
        <authorList>
            <person name="Thirumalapura N.R."/>
            <person name="Qin X."/>
            <person name="Kuriakose J.A."/>
            <person name="Walker D.H."/>
        </authorList>
    </citation>
    <scope>NUCLEOTIDE SEQUENCE [LARGE SCALE GENOMIC DNA]</scope>
    <source>
        <strain evidence="2">AS154</strain>
    </source>
</reference>
<dbReference type="STRING" id="1423892.EMUR_00565"/>
<dbReference type="HOGENOM" id="CLU_2953100_0_0_5"/>
<protein>
    <submittedName>
        <fullName evidence="1">Uncharacterized protein</fullName>
    </submittedName>
</protein>
<proteinExistence type="predicted"/>
<dbReference type="KEGG" id="emr:EMUR_00565"/>
<dbReference type="PATRIC" id="fig|1423892.3.peg.115"/>
<accession>V9R774</accession>